<dbReference type="Proteomes" id="UP001140510">
    <property type="component" value="Unassembled WGS sequence"/>
</dbReference>
<dbReference type="EMBL" id="JAPEVA010000115">
    <property type="protein sequence ID" value="KAJ4399022.1"/>
    <property type="molecule type" value="Genomic_DNA"/>
</dbReference>
<dbReference type="OrthoDB" id="5419821at2759"/>
<protein>
    <submittedName>
        <fullName evidence="1">Uncharacterized protein</fullName>
    </submittedName>
</protein>
<organism evidence="1 2">
    <name type="scientific">Didymella pomorum</name>
    <dbReference type="NCBI Taxonomy" id="749634"/>
    <lineage>
        <taxon>Eukaryota</taxon>
        <taxon>Fungi</taxon>
        <taxon>Dikarya</taxon>
        <taxon>Ascomycota</taxon>
        <taxon>Pezizomycotina</taxon>
        <taxon>Dothideomycetes</taxon>
        <taxon>Pleosporomycetidae</taxon>
        <taxon>Pleosporales</taxon>
        <taxon>Pleosporineae</taxon>
        <taxon>Didymellaceae</taxon>
        <taxon>Didymella</taxon>
    </lineage>
</organism>
<gene>
    <name evidence="1" type="ORF">N0V91_009718</name>
</gene>
<sequence length="309" mass="35079">MYAPDCGEWLPVLKTNHTHLPKLPSNKGAVDDALKSNLASFWNTLKDLIDTDPDAFTNVSNYLRGLQTFAPIEMVAVNVLISMYSETRKNRLLLGDIQAMRTATCESFVDLRMNATLWKWYWNYIENLEAIRGVIDGSTASVDAASEETSSAVKKEPVTALIPAPPPPKRRRTEDTIPTGLLDGDLWDATWGSSYPQTAQPVGTPQLQLYNRSLHMLQHKALYRLRSSHVRESSHFRQRHRAQHQHHDMALFRLTKLETKQFRLLSKKHGDLTSSSPTITDPHLGLRALYLVVYLNVVRINQVSIHKCQ</sequence>
<evidence type="ECO:0000313" key="2">
    <source>
        <dbReference type="Proteomes" id="UP001140510"/>
    </source>
</evidence>
<reference evidence="1" key="1">
    <citation type="submission" date="2022-10" db="EMBL/GenBank/DDBJ databases">
        <title>Tapping the CABI collections for fungal endophytes: first genome assemblies for Collariella, Neodidymelliopsis, Ascochyta clinopodiicola, Didymella pomorum, Didymosphaeria variabile, Neocosmospora piperis and Neocucurbitaria cava.</title>
        <authorList>
            <person name="Hill R."/>
        </authorList>
    </citation>
    <scope>NUCLEOTIDE SEQUENCE</scope>
    <source>
        <strain evidence="1">IMI 355091</strain>
    </source>
</reference>
<accession>A0A9W9D356</accession>
<keyword evidence="2" id="KW-1185">Reference proteome</keyword>
<dbReference type="AlphaFoldDB" id="A0A9W9D356"/>
<proteinExistence type="predicted"/>
<evidence type="ECO:0000313" key="1">
    <source>
        <dbReference type="EMBL" id="KAJ4399022.1"/>
    </source>
</evidence>
<name>A0A9W9D356_9PLEO</name>
<comment type="caution">
    <text evidence="1">The sequence shown here is derived from an EMBL/GenBank/DDBJ whole genome shotgun (WGS) entry which is preliminary data.</text>
</comment>